<evidence type="ECO:0000313" key="16">
    <source>
        <dbReference type="Proteomes" id="UP001491310"/>
    </source>
</evidence>
<dbReference type="PROSITE" id="PS50893">
    <property type="entry name" value="ABC_TRANSPORTER_2"/>
    <property type="match status" value="1"/>
</dbReference>
<dbReference type="InterPro" id="IPR041921">
    <property type="entry name" value="NuoE_N"/>
</dbReference>
<keyword evidence="3" id="KW-0813">Transport</keyword>
<evidence type="ECO:0000256" key="11">
    <source>
        <dbReference type="ARBA" id="ARBA00034078"/>
    </source>
</evidence>
<evidence type="ECO:0000256" key="4">
    <source>
        <dbReference type="ARBA" id="ARBA00022692"/>
    </source>
</evidence>
<evidence type="ECO:0000313" key="15">
    <source>
        <dbReference type="EMBL" id="KAK9917341.1"/>
    </source>
</evidence>
<comment type="similarity">
    <text evidence="2">Belongs to the complex I 24 kDa subunit family.</text>
</comment>
<reference evidence="15 16" key="1">
    <citation type="journal article" date="2024" name="Nat. Commun.">
        <title>Phylogenomics reveals the evolutionary origins of lichenization in chlorophyte algae.</title>
        <authorList>
            <person name="Puginier C."/>
            <person name="Libourel C."/>
            <person name="Otte J."/>
            <person name="Skaloud P."/>
            <person name="Haon M."/>
            <person name="Grisel S."/>
            <person name="Petersen M."/>
            <person name="Berrin J.G."/>
            <person name="Delaux P.M."/>
            <person name="Dal Grande F."/>
            <person name="Keller J."/>
        </authorList>
    </citation>
    <scope>NUCLEOTIDE SEQUENCE [LARGE SCALE GENOMIC DNA]</scope>
    <source>
        <strain evidence="15 16">SAG 216-7</strain>
    </source>
</reference>
<evidence type="ECO:0000256" key="9">
    <source>
        <dbReference type="ARBA" id="ARBA00023014"/>
    </source>
</evidence>
<evidence type="ECO:0000256" key="5">
    <source>
        <dbReference type="ARBA" id="ARBA00022714"/>
    </source>
</evidence>
<evidence type="ECO:0000256" key="10">
    <source>
        <dbReference type="ARBA" id="ARBA00023136"/>
    </source>
</evidence>
<dbReference type="InterPro" id="IPR017871">
    <property type="entry name" value="ABC_transporter-like_CS"/>
</dbReference>
<keyword evidence="8" id="KW-0408">Iron</keyword>
<evidence type="ECO:0000256" key="8">
    <source>
        <dbReference type="ARBA" id="ARBA00023004"/>
    </source>
</evidence>
<dbReference type="SUPFAM" id="SSF52540">
    <property type="entry name" value="P-loop containing nucleoside triphosphate hydrolases"/>
    <property type="match status" value="1"/>
</dbReference>
<keyword evidence="6" id="KW-0479">Metal-binding</keyword>
<dbReference type="Gene3D" id="1.10.10.1590">
    <property type="entry name" value="NADH-quinone oxidoreductase subunit E"/>
    <property type="match status" value="1"/>
</dbReference>
<dbReference type="InterPro" id="IPR042128">
    <property type="entry name" value="NuoE_dom"/>
</dbReference>
<keyword evidence="5" id="KW-0001">2Fe-2S</keyword>
<feature type="domain" description="ABC transporter" evidence="14">
    <location>
        <begin position="249"/>
        <end position="496"/>
    </location>
</feature>
<dbReference type="Pfam" id="PF01257">
    <property type="entry name" value="2Fe-2S_thioredx"/>
    <property type="match status" value="1"/>
</dbReference>
<dbReference type="Proteomes" id="UP001491310">
    <property type="component" value="Unassembled WGS sequence"/>
</dbReference>
<comment type="cofactor">
    <cofactor evidence="11">
        <name>[2Fe-2S] cluster</name>
        <dbReference type="ChEBI" id="CHEBI:190135"/>
    </cofactor>
</comment>
<dbReference type="PROSITE" id="PS01099">
    <property type="entry name" value="COMPLEX1_24K"/>
    <property type="match status" value="1"/>
</dbReference>
<feature type="transmembrane region" description="Helical" evidence="13">
    <location>
        <begin position="717"/>
        <end position="738"/>
    </location>
</feature>
<dbReference type="InterPro" id="IPR027417">
    <property type="entry name" value="P-loop_NTPase"/>
</dbReference>
<accession>A0ABR2Z0A3</accession>
<dbReference type="NCBIfam" id="TIGR01958">
    <property type="entry name" value="nuoE_fam"/>
    <property type="match status" value="1"/>
</dbReference>
<dbReference type="EMBL" id="JALJOT010000002">
    <property type="protein sequence ID" value="KAK9917341.1"/>
    <property type="molecule type" value="Genomic_DNA"/>
</dbReference>
<dbReference type="Gene3D" id="3.40.30.10">
    <property type="entry name" value="Glutaredoxin"/>
    <property type="match status" value="1"/>
</dbReference>
<comment type="subcellular location">
    <subcellularLocation>
        <location evidence="1">Membrane</location>
        <topology evidence="1">Multi-pass membrane protein</topology>
    </subcellularLocation>
</comment>
<keyword evidence="7 13" id="KW-1133">Transmembrane helix</keyword>
<evidence type="ECO:0000256" key="2">
    <source>
        <dbReference type="ARBA" id="ARBA00010643"/>
    </source>
</evidence>
<keyword evidence="16" id="KW-1185">Reference proteome</keyword>
<dbReference type="InterPro" id="IPR002023">
    <property type="entry name" value="NuoE-like"/>
</dbReference>
<evidence type="ECO:0000259" key="14">
    <source>
        <dbReference type="PROSITE" id="PS50893"/>
    </source>
</evidence>
<feature type="transmembrane region" description="Helical" evidence="13">
    <location>
        <begin position="868"/>
        <end position="890"/>
    </location>
</feature>
<organism evidence="15 16">
    <name type="scientific">Coccomyxa subellipsoidea</name>
    <dbReference type="NCBI Taxonomy" id="248742"/>
    <lineage>
        <taxon>Eukaryota</taxon>
        <taxon>Viridiplantae</taxon>
        <taxon>Chlorophyta</taxon>
        <taxon>core chlorophytes</taxon>
        <taxon>Trebouxiophyceae</taxon>
        <taxon>Trebouxiophyceae incertae sedis</taxon>
        <taxon>Coccomyxaceae</taxon>
        <taxon>Coccomyxa</taxon>
    </lineage>
</organism>
<feature type="transmembrane region" description="Helical" evidence="13">
    <location>
        <begin position="677"/>
        <end position="696"/>
    </location>
</feature>
<evidence type="ECO:0000256" key="12">
    <source>
        <dbReference type="SAM" id="MobiDB-lite"/>
    </source>
</evidence>
<dbReference type="InterPro" id="IPR036249">
    <property type="entry name" value="Thioredoxin-like_sf"/>
</dbReference>
<feature type="transmembrane region" description="Helical" evidence="13">
    <location>
        <begin position="785"/>
        <end position="805"/>
    </location>
</feature>
<evidence type="ECO:0000256" key="13">
    <source>
        <dbReference type="SAM" id="Phobius"/>
    </source>
</evidence>
<dbReference type="PROSITE" id="PS00211">
    <property type="entry name" value="ABC_TRANSPORTER_1"/>
    <property type="match status" value="1"/>
</dbReference>
<keyword evidence="10 13" id="KW-0472">Membrane</keyword>
<dbReference type="Pfam" id="PF00005">
    <property type="entry name" value="ABC_tran"/>
    <property type="match status" value="1"/>
</dbReference>
<comment type="caution">
    <text evidence="15">The sequence shown here is derived from an EMBL/GenBank/DDBJ whole genome shotgun (WGS) entry which is preliminary data.</text>
</comment>
<feature type="compositionally biased region" description="Basic and acidic residues" evidence="12">
    <location>
        <begin position="540"/>
        <end position="558"/>
    </location>
</feature>
<dbReference type="PANTHER" id="PTHR48041:SF139">
    <property type="entry name" value="PROTEIN SCARLET"/>
    <property type="match status" value="1"/>
</dbReference>
<dbReference type="InterPro" id="IPR003439">
    <property type="entry name" value="ABC_transporter-like_ATP-bd"/>
</dbReference>
<dbReference type="Gene3D" id="3.40.50.300">
    <property type="entry name" value="P-loop containing nucleotide triphosphate hydrolases"/>
    <property type="match status" value="1"/>
</dbReference>
<sequence length="895" mass="96960">MLRHTGRVGRLAARAVFHRLQTDCCRAGGSALQEQASSSIQNVGLAARSFATNSHDILNTHRHSPKNNWETPFDFTPENYERVAEVLAKFPTNYKQSACIPLLDLAQQQNNGWLSLNAMNKVAQIIEVPPIRVYEVATFYTMFNRSPIGKYHIMVCGTTPCMLCGSRSISAAIKDHLKIDYGQTTSDGLFTLGEMECMGSCVNAPMIAVADYTAGTKGYSYNYYEDLTPADAVKILEDLQGGKKPKVGSQYRDYAMPKGQVQGGKWTPASNKAGLTLSFQASGGKPPGAGKTTLLKILACCISGGKQQGTLSVNGHPVHTKLFRQQVAVVWQSDILLPTATVREALMTGAMLRLPNAMPCALKAQRVEQILTELDLLAVGDALIGQDIDGAMAGISGGERRRVSVGISLVTDARAIFLDEPTTGLDSESAESLVAVLARLANTCGKMVVCTTHQPNSDICAMFDDMLLLAKGRLLYCGPWASANNYFWAAGYKRSSLKSVAEHLLCLCKSTDKDLQMLADLHAQCWEVRCASEQAISLEQNDRASGEAREGSGEKEPAADIEAPSPPSVLLAADSSDVWSLDSQQSDSLSRGSSVGMLDRTGALAASFMSMDAEPKRQGASLLNQVAVLSSRSARSWLRTPASSGMQAAQYLFAALLIGAMYRKLPDEVDAGTYDRVASLWFVAMVVIFQAGNNALNIAYAQKPLLRREVHAGHYSYLAFYIAKCLTSLPLQLAYTAIYSLTAYFLVGFQATYDKFSVFWAVTLLLGLISETLGVLCSGLFRSQLLGAIVLQGLYVPLLMFVGFFQTHTPVYLEWLKELSFASYGYSALVKNEFEGLQLRSGGVVVITDAVTAIPSNIQSELTTGDSIGVLVCILVGLRVVVYVQMCISIRLKLL</sequence>
<proteinExistence type="inferred from homology"/>
<feature type="transmembrane region" description="Helical" evidence="13">
    <location>
        <begin position="758"/>
        <end position="778"/>
    </location>
</feature>
<dbReference type="SUPFAM" id="SSF52833">
    <property type="entry name" value="Thioredoxin-like"/>
    <property type="match status" value="1"/>
</dbReference>
<protein>
    <recommendedName>
        <fullName evidence="14">ABC transporter domain-containing protein</fullName>
    </recommendedName>
</protein>
<evidence type="ECO:0000256" key="7">
    <source>
        <dbReference type="ARBA" id="ARBA00022989"/>
    </source>
</evidence>
<evidence type="ECO:0000256" key="1">
    <source>
        <dbReference type="ARBA" id="ARBA00004141"/>
    </source>
</evidence>
<gene>
    <name evidence="15" type="ORF">WJX75_003369</name>
</gene>
<evidence type="ECO:0000256" key="6">
    <source>
        <dbReference type="ARBA" id="ARBA00022723"/>
    </source>
</evidence>
<dbReference type="InterPro" id="IPR013525">
    <property type="entry name" value="ABC2_TM"/>
</dbReference>
<name>A0ABR2Z0A3_9CHLO</name>
<keyword evidence="4 13" id="KW-0812">Transmembrane</keyword>
<feature type="region of interest" description="Disordered" evidence="12">
    <location>
        <begin position="540"/>
        <end position="566"/>
    </location>
</feature>
<evidence type="ECO:0000256" key="3">
    <source>
        <dbReference type="ARBA" id="ARBA00022448"/>
    </source>
</evidence>
<dbReference type="CDD" id="cd03064">
    <property type="entry name" value="TRX_Fd_NuoE"/>
    <property type="match status" value="1"/>
</dbReference>
<keyword evidence="9" id="KW-0411">Iron-sulfur</keyword>
<dbReference type="InterPro" id="IPR050352">
    <property type="entry name" value="ABCG_transporters"/>
</dbReference>
<dbReference type="PANTHER" id="PTHR48041">
    <property type="entry name" value="ABC TRANSPORTER G FAMILY MEMBER 28"/>
    <property type="match status" value="1"/>
</dbReference>
<dbReference type="Pfam" id="PF01061">
    <property type="entry name" value="ABC2_membrane"/>
    <property type="match status" value="1"/>
</dbReference>